<organism evidence="1 2">
    <name type="scientific">Cryptolaemus montrouzieri</name>
    <dbReference type="NCBI Taxonomy" id="559131"/>
    <lineage>
        <taxon>Eukaryota</taxon>
        <taxon>Metazoa</taxon>
        <taxon>Ecdysozoa</taxon>
        <taxon>Arthropoda</taxon>
        <taxon>Hexapoda</taxon>
        <taxon>Insecta</taxon>
        <taxon>Pterygota</taxon>
        <taxon>Neoptera</taxon>
        <taxon>Endopterygota</taxon>
        <taxon>Coleoptera</taxon>
        <taxon>Polyphaga</taxon>
        <taxon>Cucujiformia</taxon>
        <taxon>Coccinelloidea</taxon>
        <taxon>Coccinellidae</taxon>
        <taxon>Scymninae</taxon>
        <taxon>Scymnini</taxon>
        <taxon>Cryptolaemus</taxon>
    </lineage>
</organism>
<keyword evidence="2" id="KW-1185">Reference proteome</keyword>
<evidence type="ECO:0000313" key="2">
    <source>
        <dbReference type="Proteomes" id="UP001516400"/>
    </source>
</evidence>
<dbReference type="Proteomes" id="UP001516400">
    <property type="component" value="Unassembled WGS sequence"/>
</dbReference>
<evidence type="ECO:0000313" key="1">
    <source>
        <dbReference type="EMBL" id="KAL3283963.1"/>
    </source>
</evidence>
<dbReference type="AlphaFoldDB" id="A0ABD2NZ15"/>
<sequence>MKQHSDCAKKAFLEHSMHSELEHRFKNIDVICDHFFRCQSTIMSALKSTEHAEIESEDSFRKEFENYEFFIRGVLEETLQPTEDQMDQNTSLTTPSARAKLPELKLSICDGDIKNSLNYILA</sequence>
<proteinExistence type="predicted"/>
<comment type="caution">
    <text evidence="1">The sequence shown here is derived from an EMBL/GenBank/DDBJ whole genome shotgun (WGS) entry which is preliminary data.</text>
</comment>
<accession>A0ABD2NZ15</accession>
<reference evidence="1 2" key="1">
    <citation type="journal article" date="2021" name="BMC Biol.">
        <title>Horizontally acquired antibacterial genes associated with adaptive radiation of ladybird beetles.</title>
        <authorList>
            <person name="Li H.S."/>
            <person name="Tang X.F."/>
            <person name="Huang Y.H."/>
            <person name="Xu Z.Y."/>
            <person name="Chen M.L."/>
            <person name="Du X.Y."/>
            <person name="Qiu B.Y."/>
            <person name="Chen P.T."/>
            <person name="Zhang W."/>
            <person name="Slipinski A."/>
            <person name="Escalona H.E."/>
            <person name="Waterhouse R.M."/>
            <person name="Zwick A."/>
            <person name="Pang H."/>
        </authorList>
    </citation>
    <scope>NUCLEOTIDE SEQUENCE [LARGE SCALE GENOMIC DNA]</scope>
    <source>
        <strain evidence="1">SYSU2018</strain>
    </source>
</reference>
<gene>
    <name evidence="1" type="ORF">HHI36_018134</name>
</gene>
<name>A0ABD2NZ15_9CUCU</name>
<dbReference type="EMBL" id="JABFTP020000165">
    <property type="protein sequence ID" value="KAL3283963.1"/>
    <property type="molecule type" value="Genomic_DNA"/>
</dbReference>
<protein>
    <submittedName>
        <fullName evidence="1">Uncharacterized protein</fullName>
    </submittedName>
</protein>